<dbReference type="AlphaFoldDB" id="L0AY50"/>
<evidence type="ECO:0000313" key="3">
    <source>
        <dbReference type="Proteomes" id="UP000031512"/>
    </source>
</evidence>
<dbReference type="RefSeq" id="XP_004829500.1">
    <property type="nucleotide sequence ID" value="XM_004829443.1"/>
</dbReference>
<dbReference type="EC" id="3.6.3.1" evidence="2"/>
<dbReference type="EMBL" id="CP001669">
    <property type="protein sequence ID" value="AFZ79834.1"/>
    <property type="molecule type" value="Genomic_DNA"/>
</dbReference>
<dbReference type="OrthoDB" id="345777at2759"/>
<protein>
    <submittedName>
        <fullName evidence="2">Phospholipid-transporting ATPase, putative</fullName>
        <ecNumber evidence="2">3.6.3.1</ecNumber>
    </submittedName>
</protein>
<dbReference type="Proteomes" id="UP000031512">
    <property type="component" value="Chromosome 1"/>
</dbReference>
<dbReference type="GeneID" id="15806800"/>
<dbReference type="Pfam" id="PF16209">
    <property type="entry name" value="PhoLip_ATPase_N"/>
    <property type="match status" value="1"/>
</dbReference>
<name>L0AY50_THEEQ</name>
<feature type="domain" description="P-type ATPase N-terminal" evidence="1">
    <location>
        <begin position="58"/>
        <end position="83"/>
    </location>
</feature>
<keyword evidence="3" id="KW-1185">Reference proteome</keyword>
<organism evidence="2 3">
    <name type="scientific">Theileria equi strain WA</name>
    <dbReference type="NCBI Taxonomy" id="1537102"/>
    <lineage>
        <taxon>Eukaryota</taxon>
        <taxon>Sar</taxon>
        <taxon>Alveolata</taxon>
        <taxon>Apicomplexa</taxon>
        <taxon>Aconoidasida</taxon>
        <taxon>Piroplasmida</taxon>
        <taxon>Theileriidae</taxon>
        <taxon>Theileria</taxon>
    </lineage>
</organism>
<dbReference type="STRING" id="1537102.L0AY50"/>
<dbReference type="GO" id="GO:0016787">
    <property type="term" value="F:hydrolase activity"/>
    <property type="evidence" value="ECO:0007669"/>
    <property type="project" value="UniProtKB-KW"/>
</dbReference>
<sequence length="112" mass="12987">MNNLDENVKDPDWLLSQLQKPITFKDRLNFYLMTRFNRRIYQGLRYVYIQGGSLPRIFLYNGIKNTKYNLFTFLPLILFEQFRGTGGQQGSAVGSSQHCTGKVPEFMVGTHS</sequence>
<keyword evidence="2" id="KW-0378">Hydrolase</keyword>
<dbReference type="KEGG" id="beq:BEWA_026830"/>
<dbReference type="InterPro" id="IPR032631">
    <property type="entry name" value="P-type_ATPase_N"/>
</dbReference>
<dbReference type="VEuPathDB" id="PiroplasmaDB:BEWA_026830"/>
<accession>L0AY50</accession>
<reference evidence="2 3" key="1">
    <citation type="journal article" date="2012" name="BMC Genomics">
        <title>Comparative genomic analysis and phylogenetic position of Theileria equi.</title>
        <authorList>
            <person name="Kappmeyer L.S."/>
            <person name="Thiagarajan M."/>
            <person name="Herndon D.R."/>
            <person name="Ramsay J.D."/>
            <person name="Caler E."/>
            <person name="Djikeng A."/>
            <person name="Gillespie J.J."/>
            <person name="Lau A.O."/>
            <person name="Roalson E.H."/>
            <person name="Silva J.C."/>
            <person name="Silva M.G."/>
            <person name="Suarez C.E."/>
            <person name="Ueti M.W."/>
            <person name="Nene V.M."/>
            <person name="Mealey R.H."/>
            <person name="Knowles D.P."/>
            <person name="Brayton K.A."/>
        </authorList>
    </citation>
    <scope>NUCLEOTIDE SEQUENCE [LARGE SCALE GENOMIC DNA]</scope>
    <source>
        <strain evidence="2 3">WA</strain>
    </source>
</reference>
<evidence type="ECO:0000313" key="2">
    <source>
        <dbReference type="EMBL" id="AFZ79834.1"/>
    </source>
</evidence>
<proteinExistence type="predicted"/>
<evidence type="ECO:0000259" key="1">
    <source>
        <dbReference type="Pfam" id="PF16209"/>
    </source>
</evidence>
<gene>
    <name evidence="2" type="ORF">BEWA_026830</name>
</gene>